<organism evidence="1 2">
    <name type="scientific">Argiope bruennichi</name>
    <name type="common">Wasp spider</name>
    <name type="synonym">Aranea bruennichi</name>
    <dbReference type="NCBI Taxonomy" id="94029"/>
    <lineage>
        <taxon>Eukaryota</taxon>
        <taxon>Metazoa</taxon>
        <taxon>Ecdysozoa</taxon>
        <taxon>Arthropoda</taxon>
        <taxon>Chelicerata</taxon>
        <taxon>Arachnida</taxon>
        <taxon>Araneae</taxon>
        <taxon>Araneomorphae</taxon>
        <taxon>Entelegynae</taxon>
        <taxon>Araneoidea</taxon>
        <taxon>Araneidae</taxon>
        <taxon>Argiope</taxon>
    </lineage>
</organism>
<reference evidence="1" key="2">
    <citation type="submission" date="2020-06" db="EMBL/GenBank/DDBJ databases">
        <authorList>
            <person name="Sheffer M."/>
        </authorList>
    </citation>
    <scope>NUCLEOTIDE SEQUENCE</scope>
</reference>
<protein>
    <submittedName>
        <fullName evidence="1">Uncharacterized protein</fullName>
    </submittedName>
</protein>
<dbReference type="EMBL" id="JABXBU010000011">
    <property type="protein sequence ID" value="KAF8791028.1"/>
    <property type="molecule type" value="Genomic_DNA"/>
</dbReference>
<comment type="caution">
    <text evidence="1">The sequence shown here is derived from an EMBL/GenBank/DDBJ whole genome shotgun (WGS) entry which is preliminary data.</text>
</comment>
<sequence length="70" mass="7906">MAPVCRANNATFLLNRSSATSRRRMDNLLSKGGATLRRELVPDQKWFESGAYKMVLSGYVKNWIEEELGA</sequence>
<evidence type="ECO:0000313" key="2">
    <source>
        <dbReference type="Proteomes" id="UP000807504"/>
    </source>
</evidence>
<keyword evidence="2" id="KW-1185">Reference proteome</keyword>
<dbReference type="AlphaFoldDB" id="A0A8T0FLC8"/>
<evidence type="ECO:0000313" key="1">
    <source>
        <dbReference type="EMBL" id="KAF8791028.1"/>
    </source>
</evidence>
<proteinExistence type="predicted"/>
<accession>A0A8T0FLC8</accession>
<dbReference type="Proteomes" id="UP000807504">
    <property type="component" value="Unassembled WGS sequence"/>
</dbReference>
<gene>
    <name evidence="1" type="ORF">HNY73_005960</name>
</gene>
<name>A0A8T0FLC8_ARGBR</name>
<reference evidence="1" key="1">
    <citation type="journal article" date="2020" name="bioRxiv">
        <title>Chromosome-level reference genome of the European wasp spider Argiope bruennichi: a resource for studies on range expansion and evolutionary adaptation.</title>
        <authorList>
            <person name="Sheffer M.M."/>
            <person name="Hoppe A."/>
            <person name="Krehenwinkel H."/>
            <person name="Uhl G."/>
            <person name="Kuss A.W."/>
            <person name="Jensen L."/>
            <person name="Jensen C."/>
            <person name="Gillespie R.G."/>
            <person name="Hoff K.J."/>
            <person name="Prost S."/>
        </authorList>
    </citation>
    <scope>NUCLEOTIDE SEQUENCE</scope>
</reference>